<accession>A0A820II03</accession>
<evidence type="ECO:0000256" key="1">
    <source>
        <dbReference type="SAM" id="MobiDB-lite"/>
    </source>
</evidence>
<feature type="compositionally biased region" description="Acidic residues" evidence="1">
    <location>
        <begin position="10"/>
        <end position="29"/>
    </location>
</feature>
<feature type="non-terminal residue" evidence="2">
    <location>
        <position position="40"/>
    </location>
</feature>
<gene>
    <name evidence="2" type="ORF">FNK824_LOCUS40973</name>
</gene>
<dbReference type="AlphaFoldDB" id="A0A820II03"/>
<feature type="region of interest" description="Disordered" evidence="1">
    <location>
        <begin position="1"/>
        <end position="32"/>
    </location>
</feature>
<comment type="caution">
    <text evidence="2">The sequence shown here is derived from an EMBL/GenBank/DDBJ whole genome shotgun (WGS) entry which is preliminary data.</text>
</comment>
<reference evidence="2" key="1">
    <citation type="submission" date="2021-02" db="EMBL/GenBank/DDBJ databases">
        <authorList>
            <person name="Nowell W R."/>
        </authorList>
    </citation>
    <scope>NUCLEOTIDE SEQUENCE</scope>
</reference>
<sequence>MKNQRLNDQIQEDEEEKMSDSEKSDEDDVLINCKELLSVD</sequence>
<protein>
    <submittedName>
        <fullName evidence="2">Uncharacterized protein</fullName>
    </submittedName>
</protein>
<dbReference type="Proteomes" id="UP000663874">
    <property type="component" value="Unassembled WGS sequence"/>
</dbReference>
<evidence type="ECO:0000313" key="2">
    <source>
        <dbReference type="EMBL" id="CAF4310488.1"/>
    </source>
</evidence>
<proteinExistence type="predicted"/>
<evidence type="ECO:0000313" key="3">
    <source>
        <dbReference type="Proteomes" id="UP000663874"/>
    </source>
</evidence>
<name>A0A820II03_9BILA</name>
<organism evidence="2 3">
    <name type="scientific">Rotaria sordida</name>
    <dbReference type="NCBI Taxonomy" id="392033"/>
    <lineage>
        <taxon>Eukaryota</taxon>
        <taxon>Metazoa</taxon>
        <taxon>Spiralia</taxon>
        <taxon>Gnathifera</taxon>
        <taxon>Rotifera</taxon>
        <taxon>Eurotatoria</taxon>
        <taxon>Bdelloidea</taxon>
        <taxon>Philodinida</taxon>
        <taxon>Philodinidae</taxon>
        <taxon>Rotaria</taxon>
    </lineage>
</organism>
<dbReference type="EMBL" id="CAJOBE010036272">
    <property type="protein sequence ID" value="CAF4310488.1"/>
    <property type="molecule type" value="Genomic_DNA"/>
</dbReference>